<feature type="domain" description="Dienelactone hydrolase" evidence="2">
    <location>
        <begin position="117"/>
        <end position="310"/>
    </location>
</feature>
<feature type="chain" id="PRO_5039248455" evidence="1">
    <location>
        <begin position="22"/>
        <end position="365"/>
    </location>
</feature>
<dbReference type="SUPFAM" id="SSF53474">
    <property type="entry name" value="alpha/beta-Hydrolases"/>
    <property type="match status" value="1"/>
</dbReference>
<evidence type="ECO:0000313" key="4">
    <source>
        <dbReference type="Proteomes" id="UP000823603"/>
    </source>
</evidence>
<dbReference type="AlphaFoldDB" id="A0A9D9NFH2"/>
<evidence type="ECO:0000313" key="3">
    <source>
        <dbReference type="EMBL" id="MBO8471781.1"/>
    </source>
</evidence>
<dbReference type="EMBL" id="JADIMB010000122">
    <property type="protein sequence ID" value="MBO8471781.1"/>
    <property type="molecule type" value="Genomic_DNA"/>
</dbReference>
<gene>
    <name evidence="3" type="ORF">IAB82_08320</name>
</gene>
<reference evidence="3" key="2">
    <citation type="journal article" date="2021" name="PeerJ">
        <title>Extensive microbial diversity within the chicken gut microbiome revealed by metagenomics and culture.</title>
        <authorList>
            <person name="Gilroy R."/>
            <person name="Ravi A."/>
            <person name="Getino M."/>
            <person name="Pursley I."/>
            <person name="Horton D.L."/>
            <person name="Alikhan N.F."/>
            <person name="Baker D."/>
            <person name="Gharbi K."/>
            <person name="Hall N."/>
            <person name="Watson M."/>
            <person name="Adriaenssens E.M."/>
            <person name="Foster-Nyarko E."/>
            <person name="Jarju S."/>
            <person name="Secka A."/>
            <person name="Antonio M."/>
            <person name="Oren A."/>
            <person name="Chaudhuri R.R."/>
            <person name="La Ragione R."/>
            <person name="Hildebrand F."/>
            <person name="Pallen M.J."/>
        </authorList>
    </citation>
    <scope>NUCLEOTIDE SEQUENCE</scope>
    <source>
        <strain evidence="3">B2-22910</strain>
    </source>
</reference>
<comment type="caution">
    <text evidence="3">The sequence shown here is derived from an EMBL/GenBank/DDBJ whole genome shotgun (WGS) entry which is preliminary data.</text>
</comment>
<keyword evidence="3" id="KW-0378">Hydrolase</keyword>
<reference evidence="3" key="1">
    <citation type="submission" date="2020-10" db="EMBL/GenBank/DDBJ databases">
        <authorList>
            <person name="Gilroy R."/>
        </authorList>
    </citation>
    <scope>NUCLEOTIDE SEQUENCE</scope>
    <source>
        <strain evidence="3">B2-22910</strain>
    </source>
</reference>
<evidence type="ECO:0000256" key="1">
    <source>
        <dbReference type="SAM" id="SignalP"/>
    </source>
</evidence>
<proteinExistence type="predicted"/>
<dbReference type="PANTHER" id="PTHR22946">
    <property type="entry name" value="DIENELACTONE HYDROLASE DOMAIN-CONTAINING PROTEIN-RELATED"/>
    <property type="match status" value="1"/>
</dbReference>
<feature type="signal peptide" evidence="1">
    <location>
        <begin position="1"/>
        <end position="21"/>
    </location>
</feature>
<dbReference type="InterPro" id="IPR050261">
    <property type="entry name" value="FrsA_esterase"/>
</dbReference>
<dbReference type="InterPro" id="IPR029058">
    <property type="entry name" value="AB_hydrolase_fold"/>
</dbReference>
<sequence>MWPLRMTAALLLMLCGMFASCADRYGMRVVSSERRDGYECRHIEFSAGGEERIRAYLLVPDSSCLRKRPAVLMLHDHGARFDIGKEKLVRPAADAPVRIRNSSRQWVEKYFDGVYFGDRLASEGYVVLVADALYWGERSSPDACRWSELSYGDGQDPGSLRYGMPEERLEAEKKRLKEAVYEGQRDVYDSLAAGGTVWARKILEEDIACAGLLRSLPYVDGNRIGAFGFSMGAHRCWLLSAFCRDVSCGAAVCWMTLKKNYDSSSASDLSMRIPSMRDTLDFPDIASFLAPKPMLFLCGDKDSLFPAGDAGEAFSKMHAIYDGIQSQEPAGQALETAFFDGGHHCGKKVQAAVADFFARRLQPGE</sequence>
<name>A0A9D9NFH2_9BACT</name>
<protein>
    <submittedName>
        <fullName evidence="3">Dienelactone hydrolase family protein</fullName>
    </submittedName>
</protein>
<dbReference type="Gene3D" id="3.40.50.1820">
    <property type="entry name" value="alpha/beta hydrolase"/>
    <property type="match status" value="1"/>
</dbReference>
<dbReference type="GO" id="GO:0016787">
    <property type="term" value="F:hydrolase activity"/>
    <property type="evidence" value="ECO:0007669"/>
    <property type="project" value="UniProtKB-KW"/>
</dbReference>
<dbReference type="Proteomes" id="UP000823603">
    <property type="component" value="Unassembled WGS sequence"/>
</dbReference>
<dbReference type="PROSITE" id="PS51257">
    <property type="entry name" value="PROKAR_LIPOPROTEIN"/>
    <property type="match status" value="1"/>
</dbReference>
<dbReference type="InterPro" id="IPR002925">
    <property type="entry name" value="Dienelactn_hydro"/>
</dbReference>
<organism evidence="3 4">
    <name type="scientific">Candidatus Cryptobacteroides faecavium</name>
    <dbReference type="NCBI Taxonomy" id="2840762"/>
    <lineage>
        <taxon>Bacteria</taxon>
        <taxon>Pseudomonadati</taxon>
        <taxon>Bacteroidota</taxon>
        <taxon>Bacteroidia</taxon>
        <taxon>Bacteroidales</taxon>
        <taxon>Candidatus Cryptobacteroides</taxon>
    </lineage>
</organism>
<dbReference type="Pfam" id="PF01738">
    <property type="entry name" value="DLH"/>
    <property type="match status" value="1"/>
</dbReference>
<keyword evidence="1" id="KW-0732">Signal</keyword>
<accession>A0A9D9NFH2</accession>
<evidence type="ECO:0000259" key="2">
    <source>
        <dbReference type="Pfam" id="PF01738"/>
    </source>
</evidence>